<evidence type="ECO:0000313" key="2">
    <source>
        <dbReference type="EMBL" id="CDH00085.1"/>
    </source>
</evidence>
<dbReference type="Proteomes" id="UP000028487">
    <property type="component" value="Unassembled WGS sequence"/>
</dbReference>
<evidence type="ECO:0000256" key="1">
    <source>
        <dbReference type="SAM" id="MobiDB-lite"/>
    </source>
</evidence>
<feature type="region of interest" description="Disordered" evidence="1">
    <location>
        <begin position="20"/>
        <end position="43"/>
    </location>
</feature>
<protein>
    <submittedName>
        <fullName evidence="2">Uncharacterized protein</fullName>
    </submittedName>
</protein>
<comment type="caution">
    <text evidence="2">The sequence shown here is derived from an EMBL/GenBank/DDBJ whole genome shotgun (WGS) entry which is preliminary data.</text>
</comment>
<dbReference type="HOGENOM" id="CLU_3241570_0_0_6"/>
<accession>A0A077NMQ1</accession>
<gene>
    <name evidence="2" type="ORF">XBFM1_1310065</name>
</gene>
<dbReference type="AlphaFoldDB" id="A0A077NMQ1"/>
<reference evidence="2" key="1">
    <citation type="submission" date="2013-07" db="EMBL/GenBank/DDBJ databases">
        <title>Sub-species coevolution in mutualistic symbiosis.</title>
        <authorList>
            <person name="Murfin K."/>
            <person name="Klassen J."/>
            <person name="Lee M."/>
            <person name="Forst S."/>
            <person name="Stock P."/>
            <person name="Goodrich-Blair H."/>
        </authorList>
    </citation>
    <scope>NUCLEOTIDE SEQUENCE [LARGE SCALE GENOMIC DNA]</scope>
    <source>
        <strain evidence="2">Feltiae Moldova</strain>
    </source>
</reference>
<feature type="compositionally biased region" description="Basic and acidic residues" evidence="1">
    <location>
        <begin position="23"/>
        <end position="43"/>
    </location>
</feature>
<proteinExistence type="predicted"/>
<name>A0A077NMQ1_XENBV</name>
<dbReference type="EMBL" id="CBSV010000037">
    <property type="protein sequence ID" value="CDH00085.1"/>
    <property type="molecule type" value="Genomic_DNA"/>
</dbReference>
<organism evidence="2 3">
    <name type="scientific">Xenorhabdus bovienii str. feltiae Moldova</name>
    <dbReference type="NCBI Taxonomy" id="1398200"/>
    <lineage>
        <taxon>Bacteria</taxon>
        <taxon>Pseudomonadati</taxon>
        <taxon>Pseudomonadota</taxon>
        <taxon>Gammaproteobacteria</taxon>
        <taxon>Enterobacterales</taxon>
        <taxon>Morganellaceae</taxon>
        <taxon>Xenorhabdus</taxon>
    </lineage>
</organism>
<sequence length="43" mass="5044">MMKYQNLVIYFCNTLVFGKKGYSPKEGKSDDKKTRHINDGFQL</sequence>
<evidence type="ECO:0000313" key="3">
    <source>
        <dbReference type="Proteomes" id="UP000028487"/>
    </source>
</evidence>